<dbReference type="AlphaFoldDB" id="A0A3N0XV51"/>
<evidence type="ECO:0008006" key="4">
    <source>
        <dbReference type="Google" id="ProtNLM"/>
    </source>
</evidence>
<reference evidence="2 3" key="1">
    <citation type="submission" date="2018-10" db="EMBL/GenBank/DDBJ databases">
        <title>Genome assembly for a Yunnan-Guizhou Plateau 3E fish, Anabarilius grahami (Regan), and its evolutionary and genetic applications.</title>
        <authorList>
            <person name="Jiang W."/>
        </authorList>
    </citation>
    <scope>NUCLEOTIDE SEQUENCE [LARGE SCALE GENOMIC DNA]</scope>
    <source>
        <strain evidence="2">AG-KIZ</strain>
        <tissue evidence="2">Muscle</tissue>
    </source>
</reference>
<feature type="chain" id="PRO_5018327412" description="Secreted protein" evidence="1">
    <location>
        <begin position="22"/>
        <end position="160"/>
    </location>
</feature>
<name>A0A3N0XV51_ANAGA</name>
<accession>A0A3N0XV51</accession>
<feature type="signal peptide" evidence="1">
    <location>
        <begin position="1"/>
        <end position="21"/>
    </location>
</feature>
<keyword evidence="1" id="KW-0732">Signal</keyword>
<keyword evidence="3" id="KW-1185">Reference proteome</keyword>
<protein>
    <recommendedName>
        <fullName evidence="4">Secreted protein</fullName>
    </recommendedName>
</protein>
<comment type="caution">
    <text evidence="2">The sequence shown here is derived from an EMBL/GenBank/DDBJ whole genome shotgun (WGS) entry which is preliminary data.</text>
</comment>
<evidence type="ECO:0000313" key="2">
    <source>
        <dbReference type="EMBL" id="ROJ62487.1"/>
    </source>
</evidence>
<sequence>MNRRMLCITLFVAVLPCMAEANEELISPYDMTMSHLDKNSAPDTNQGPTRVSPSSACCGLDELKHSLAQLIQEEQESRGSFGEMVKNLNQLVQENKEVASIQGEVLKVLRAVGDQGEQQLNHLQSMARLQSLLVENHQALLLQVSRIATMLQDAVKRQSQ</sequence>
<dbReference type="Proteomes" id="UP000281406">
    <property type="component" value="Unassembled WGS sequence"/>
</dbReference>
<evidence type="ECO:0000256" key="1">
    <source>
        <dbReference type="SAM" id="SignalP"/>
    </source>
</evidence>
<organism evidence="2 3">
    <name type="scientific">Anabarilius grahami</name>
    <name type="common">Kanglang fish</name>
    <name type="synonym">Barilius grahami</name>
    <dbReference type="NCBI Taxonomy" id="495550"/>
    <lineage>
        <taxon>Eukaryota</taxon>
        <taxon>Metazoa</taxon>
        <taxon>Chordata</taxon>
        <taxon>Craniata</taxon>
        <taxon>Vertebrata</taxon>
        <taxon>Euteleostomi</taxon>
        <taxon>Actinopterygii</taxon>
        <taxon>Neopterygii</taxon>
        <taxon>Teleostei</taxon>
        <taxon>Ostariophysi</taxon>
        <taxon>Cypriniformes</taxon>
        <taxon>Xenocyprididae</taxon>
        <taxon>Xenocypridinae</taxon>
        <taxon>Xenocypridinae incertae sedis</taxon>
        <taxon>Anabarilius</taxon>
    </lineage>
</organism>
<proteinExistence type="predicted"/>
<evidence type="ECO:0000313" key="3">
    <source>
        <dbReference type="Proteomes" id="UP000281406"/>
    </source>
</evidence>
<gene>
    <name evidence="2" type="ORF">DPX16_21473</name>
</gene>
<dbReference type="EMBL" id="RJVU01059915">
    <property type="protein sequence ID" value="ROJ62487.1"/>
    <property type="molecule type" value="Genomic_DNA"/>
</dbReference>
<dbReference type="OrthoDB" id="8960053at2759"/>